<protein>
    <submittedName>
        <fullName evidence="11">Phosphate transport system permease protein pstC</fullName>
    </submittedName>
</protein>
<feature type="transmembrane region" description="Helical" evidence="10">
    <location>
        <begin position="59"/>
        <end position="80"/>
    </location>
</feature>
<dbReference type="GO" id="GO:0055085">
    <property type="term" value="P:transmembrane transport"/>
    <property type="evidence" value="ECO:0007669"/>
    <property type="project" value="InterPro"/>
</dbReference>
<keyword evidence="7 10" id="KW-1133">Transmembrane helix</keyword>
<organism evidence="11 12">
    <name type="scientific">Nocardia africana</name>
    <dbReference type="NCBI Taxonomy" id="134964"/>
    <lineage>
        <taxon>Bacteria</taxon>
        <taxon>Bacillati</taxon>
        <taxon>Actinomycetota</taxon>
        <taxon>Actinomycetes</taxon>
        <taxon>Mycobacteriales</taxon>
        <taxon>Nocardiaceae</taxon>
        <taxon>Nocardia</taxon>
    </lineage>
</organism>
<evidence type="ECO:0000256" key="5">
    <source>
        <dbReference type="ARBA" id="ARBA00022592"/>
    </source>
</evidence>
<evidence type="ECO:0000256" key="8">
    <source>
        <dbReference type="ARBA" id="ARBA00023136"/>
    </source>
</evidence>
<evidence type="ECO:0000256" key="3">
    <source>
        <dbReference type="ARBA" id="ARBA00022448"/>
    </source>
</evidence>
<dbReference type="SUPFAM" id="SSF161098">
    <property type="entry name" value="MetI-like"/>
    <property type="match status" value="1"/>
</dbReference>
<accession>A0A378WLH9</accession>
<sequence length="217" mass="22723">MTVHDEVTAAGQSDSTGPRSGNEVPPGDTSSMPSESSTKPAGRNTGGHSRRGETVFRSLATAAGATIVAAIALIALFLLIRAVPSVAANKANFFTSAEFNVTNADNMHFGIRDLFMVTVLSSLLALLIAVPLGVGIALFLTQYAPKVLSRPFAMLVDLLAAVPSIVFGLWVSWCWPRSWRPSNNSSTTNWAGSSCSRKATSPSAAVARSSPPVSCSR</sequence>
<keyword evidence="6 10" id="KW-0812">Transmembrane</keyword>
<comment type="similarity">
    <text evidence="2">Belongs to the binding-protein-dependent transport system permease family. CysTW subfamily.</text>
</comment>
<evidence type="ECO:0000256" key="4">
    <source>
        <dbReference type="ARBA" id="ARBA00022475"/>
    </source>
</evidence>
<gene>
    <name evidence="11" type="primary">pstC_1</name>
    <name evidence="11" type="ORF">NCTC13184_00937</name>
</gene>
<dbReference type="InterPro" id="IPR000515">
    <property type="entry name" value="MetI-like"/>
</dbReference>
<keyword evidence="4" id="KW-1003">Cell membrane</keyword>
<dbReference type="PANTHER" id="PTHR30425">
    <property type="entry name" value="PHOSPHATE TRANSPORT SYSTEM PERMEASE PROTEIN PST"/>
    <property type="match status" value="1"/>
</dbReference>
<evidence type="ECO:0000313" key="12">
    <source>
        <dbReference type="Proteomes" id="UP000255082"/>
    </source>
</evidence>
<dbReference type="Proteomes" id="UP000255082">
    <property type="component" value="Unassembled WGS sequence"/>
</dbReference>
<evidence type="ECO:0000313" key="11">
    <source>
        <dbReference type="EMBL" id="SUA41597.1"/>
    </source>
</evidence>
<comment type="subcellular location">
    <subcellularLocation>
        <location evidence="1">Cell membrane</location>
        <topology evidence="1">Multi-pass membrane protein</topology>
    </subcellularLocation>
</comment>
<dbReference type="PANTHER" id="PTHR30425:SF1">
    <property type="entry name" value="PHOSPHATE TRANSPORT SYSTEM PERMEASE PROTEIN PSTC"/>
    <property type="match status" value="1"/>
</dbReference>
<evidence type="ECO:0000256" key="6">
    <source>
        <dbReference type="ARBA" id="ARBA00022692"/>
    </source>
</evidence>
<keyword evidence="8 10" id="KW-0472">Membrane</keyword>
<feature type="compositionally biased region" description="Polar residues" evidence="9">
    <location>
        <begin position="10"/>
        <end position="19"/>
    </location>
</feature>
<evidence type="ECO:0000256" key="9">
    <source>
        <dbReference type="SAM" id="MobiDB-lite"/>
    </source>
</evidence>
<dbReference type="InterPro" id="IPR051124">
    <property type="entry name" value="Phosphate_Transport_Permease"/>
</dbReference>
<evidence type="ECO:0000256" key="10">
    <source>
        <dbReference type="SAM" id="Phobius"/>
    </source>
</evidence>
<keyword evidence="5" id="KW-0592">Phosphate transport</keyword>
<dbReference type="InterPro" id="IPR035906">
    <property type="entry name" value="MetI-like_sf"/>
</dbReference>
<reference evidence="11 12" key="1">
    <citation type="submission" date="2018-06" db="EMBL/GenBank/DDBJ databases">
        <authorList>
            <consortium name="Pathogen Informatics"/>
            <person name="Doyle S."/>
        </authorList>
    </citation>
    <scope>NUCLEOTIDE SEQUENCE [LARGE SCALE GENOMIC DNA]</scope>
    <source>
        <strain evidence="11 12">NCTC13184</strain>
    </source>
</reference>
<evidence type="ECO:0000256" key="7">
    <source>
        <dbReference type="ARBA" id="ARBA00022989"/>
    </source>
</evidence>
<evidence type="ECO:0000256" key="1">
    <source>
        <dbReference type="ARBA" id="ARBA00004651"/>
    </source>
</evidence>
<dbReference type="Gene3D" id="1.10.3720.10">
    <property type="entry name" value="MetI-like"/>
    <property type="match status" value="1"/>
</dbReference>
<dbReference type="CDD" id="cd06261">
    <property type="entry name" value="TM_PBP2"/>
    <property type="match status" value="1"/>
</dbReference>
<feature type="transmembrane region" description="Helical" evidence="10">
    <location>
        <begin position="152"/>
        <end position="173"/>
    </location>
</feature>
<dbReference type="EMBL" id="UGRU01000001">
    <property type="protein sequence ID" value="SUA41597.1"/>
    <property type="molecule type" value="Genomic_DNA"/>
</dbReference>
<proteinExistence type="inferred from homology"/>
<evidence type="ECO:0000256" key="2">
    <source>
        <dbReference type="ARBA" id="ARBA00007069"/>
    </source>
</evidence>
<keyword evidence="3" id="KW-0813">Transport</keyword>
<dbReference type="GO" id="GO:0006817">
    <property type="term" value="P:phosphate ion transport"/>
    <property type="evidence" value="ECO:0007669"/>
    <property type="project" value="UniProtKB-KW"/>
</dbReference>
<feature type="transmembrane region" description="Helical" evidence="10">
    <location>
        <begin position="114"/>
        <end position="140"/>
    </location>
</feature>
<feature type="region of interest" description="Disordered" evidence="9">
    <location>
        <begin position="1"/>
        <end position="50"/>
    </location>
</feature>
<dbReference type="GO" id="GO:0005886">
    <property type="term" value="C:plasma membrane"/>
    <property type="evidence" value="ECO:0007669"/>
    <property type="project" value="UniProtKB-SubCell"/>
</dbReference>
<dbReference type="AlphaFoldDB" id="A0A378WLH9"/>
<feature type="compositionally biased region" description="Polar residues" evidence="9">
    <location>
        <begin position="182"/>
        <end position="200"/>
    </location>
</feature>
<feature type="region of interest" description="Disordered" evidence="9">
    <location>
        <begin position="182"/>
        <end position="217"/>
    </location>
</feature>
<feature type="compositionally biased region" description="Polar residues" evidence="9">
    <location>
        <begin position="28"/>
        <end position="39"/>
    </location>
</feature>
<name>A0A378WLH9_9NOCA</name>
<feature type="compositionally biased region" description="Low complexity" evidence="9">
    <location>
        <begin position="201"/>
        <end position="217"/>
    </location>
</feature>